<dbReference type="PANTHER" id="PTHR21235">
    <property type="entry name" value="IMIDAZOLE GLYCEROL PHOSPHATE SYNTHASE SUBUNIT HISF/H IGP SYNTHASE SUBUNIT HISF/H"/>
    <property type="match status" value="1"/>
</dbReference>
<dbReference type="InterPro" id="IPR050064">
    <property type="entry name" value="IGPS_HisA/HisF"/>
</dbReference>
<evidence type="ECO:0000256" key="2">
    <source>
        <dbReference type="ARBA" id="ARBA00005091"/>
    </source>
</evidence>
<dbReference type="GO" id="GO:0000107">
    <property type="term" value="F:imidazoleglycerol-phosphate synthase activity"/>
    <property type="evidence" value="ECO:0007669"/>
    <property type="project" value="UniProtKB-UniRule"/>
</dbReference>
<keyword evidence="7 11" id="KW-0368">Histidine biosynthesis</keyword>
<keyword evidence="8 11" id="KW-0456">Lyase</keyword>
<keyword evidence="5 11" id="KW-0963">Cytoplasm</keyword>
<evidence type="ECO:0000256" key="9">
    <source>
        <dbReference type="ARBA" id="ARBA00025475"/>
    </source>
</evidence>
<dbReference type="InterPro" id="IPR011060">
    <property type="entry name" value="RibuloseP-bd_barrel"/>
</dbReference>
<sequence>MHAKRVIPCLDVHNGRVVKGVNFVNLRDAGDPVETGAAYDMEGADELVFLDISATAEARSTVVDMVKRVAETVFIPFTVGGGIRTVDDFKDLLRAGADKISINSSAVARPQLIREAADKFGSQCVVVAIDGKQRPDGKGWEVYVSGGRTPTGIDVVEWAVEANRLGAGEILLTGMDADGTKAGYNIPMTRAVSSNVDIPVIASGGAGTYEHFYDVLTEGRADAVLAASLFHYKEMTIAGLKDYLASRGIPVRPVSSF</sequence>
<dbReference type="InterPro" id="IPR013785">
    <property type="entry name" value="Aldolase_TIM"/>
</dbReference>
<accession>A0A7I8D3K3</accession>
<evidence type="ECO:0000256" key="11">
    <source>
        <dbReference type="HAMAP-Rule" id="MF_01013"/>
    </source>
</evidence>
<evidence type="ECO:0000256" key="6">
    <source>
        <dbReference type="ARBA" id="ARBA00022605"/>
    </source>
</evidence>
<gene>
    <name evidence="11" type="primary">hisF</name>
    <name evidence="13" type="ORF">C12CBH8_20400</name>
</gene>
<evidence type="ECO:0000256" key="5">
    <source>
        <dbReference type="ARBA" id="ARBA00022490"/>
    </source>
</evidence>
<evidence type="ECO:0000256" key="4">
    <source>
        <dbReference type="ARBA" id="ARBA00011152"/>
    </source>
</evidence>
<keyword evidence="6 11" id="KW-0028">Amino-acid biosynthesis</keyword>
<comment type="subunit">
    <text evidence="4 11">Heterodimer of HisH and HisF.</text>
</comment>
<comment type="similarity">
    <text evidence="3 11 12">Belongs to the HisA/HisF family.</text>
</comment>
<feature type="active site" evidence="11">
    <location>
        <position position="11"/>
    </location>
</feature>
<evidence type="ECO:0000313" key="13">
    <source>
        <dbReference type="EMBL" id="BCI61401.1"/>
    </source>
</evidence>
<protein>
    <recommendedName>
        <fullName evidence="11">Imidazole glycerol phosphate synthase subunit HisF</fullName>
        <ecNumber evidence="11">4.3.2.10</ecNumber>
    </recommendedName>
    <alternativeName>
        <fullName evidence="11">IGP synthase cyclase subunit</fullName>
    </alternativeName>
    <alternativeName>
        <fullName evidence="11">IGP synthase subunit HisF</fullName>
    </alternativeName>
    <alternativeName>
        <fullName evidence="11">ImGP synthase subunit HisF</fullName>
        <shortName evidence="11">IGPS subunit HisF</shortName>
    </alternativeName>
</protein>
<comment type="catalytic activity">
    <reaction evidence="10 11">
        <text>5-[(5-phospho-1-deoxy-D-ribulos-1-ylimino)methylamino]-1-(5-phospho-beta-D-ribosyl)imidazole-4-carboxamide + L-glutamine = D-erythro-1-(imidazol-4-yl)glycerol 3-phosphate + 5-amino-1-(5-phospho-beta-D-ribosyl)imidazole-4-carboxamide + L-glutamate + H(+)</text>
        <dbReference type="Rhea" id="RHEA:24793"/>
        <dbReference type="ChEBI" id="CHEBI:15378"/>
        <dbReference type="ChEBI" id="CHEBI:29985"/>
        <dbReference type="ChEBI" id="CHEBI:58278"/>
        <dbReference type="ChEBI" id="CHEBI:58359"/>
        <dbReference type="ChEBI" id="CHEBI:58475"/>
        <dbReference type="ChEBI" id="CHEBI:58525"/>
        <dbReference type="EC" id="4.3.2.10"/>
    </reaction>
</comment>
<dbReference type="GO" id="GO:0005737">
    <property type="term" value="C:cytoplasm"/>
    <property type="evidence" value="ECO:0007669"/>
    <property type="project" value="UniProtKB-SubCell"/>
</dbReference>
<dbReference type="GO" id="GO:0016829">
    <property type="term" value="F:lyase activity"/>
    <property type="evidence" value="ECO:0007669"/>
    <property type="project" value="UniProtKB-KW"/>
</dbReference>
<dbReference type="Gene3D" id="3.20.20.70">
    <property type="entry name" value="Aldolase class I"/>
    <property type="match status" value="1"/>
</dbReference>
<comment type="pathway">
    <text evidence="2 11">Amino-acid biosynthesis; L-histidine biosynthesis; L-histidine from 5-phospho-alpha-D-ribose 1-diphosphate: step 5/9.</text>
</comment>
<evidence type="ECO:0000313" key="14">
    <source>
        <dbReference type="Proteomes" id="UP000593890"/>
    </source>
</evidence>
<dbReference type="SUPFAM" id="SSF51366">
    <property type="entry name" value="Ribulose-phoshate binding barrel"/>
    <property type="match status" value="1"/>
</dbReference>
<dbReference type="GO" id="GO:0000105">
    <property type="term" value="P:L-histidine biosynthetic process"/>
    <property type="evidence" value="ECO:0007669"/>
    <property type="project" value="UniProtKB-UniRule"/>
</dbReference>
<dbReference type="Proteomes" id="UP000593890">
    <property type="component" value="Chromosome"/>
</dbReference>
<feature type="active site" evidence="11">
    <location>
        <position position="130"/>
    </location>
</feature>
<evidence type="ECO:0000256" key="10">
    <source>
        <dbReference type="ARBA" id="ARBA00047838"/>
    </source>
</evidence>
<dbReference type="CDD" id="cd04731">
    <property type="entry name" value="HisF"/>
    <property type="match status" value="1"/>
</dbReference>
<dbReference type="UniPathway" id="UPA00031">
    <property type="reaction ID" value="UER00010"/>
</dbReference>
<dbReference type="InterPro" id="IPR006062">
    <property type="entry name" value="His_biosynth"/>
</dbReference>
<keyword evidence="14" id="KW-1185">Reference proteome</keyword>
<dbReference type="InterPro" id="IPR004651">
    <property type="entry name" value="HisF"/>
</dbReference>
<evidence type="ECO:0000256" key="7">
    <source>
        <dbReference type="ARBA" id="ARBA00023102"/>
    </source>
</evidence>
<dbReference type="EC" id="4.3.2.10" evidence="11"/>
<evidence type="ECO:0000256" key="8">
    <source>
        <dbReference type="ARBA" id="ARBA00023239"/>
    </source>
</evidence>
<dbReference type="FunFam" id="3.20.20.70:FF:000006">
    <property type="entry name" value="Imidazole glycerol phosphate synthase subunit HisF"/>
    <property type="match status" value="1"/>
</dbReference>
<evidence type="ECO:0000256" key="1">
    <source>
        <dbReference type="ARBA" id="ARBA00004496"/>
    </source>
</evidence>
<dbReference type="EMBL" id="AP023321">
    <property type="protein sequence ID" value="BCI61401.1"/>
    <property type="molecule type" value="Genomic_DNA"/>
</dbReference>
<organism evidence="13 14">
    <name type="scientific">Solibaculum mannosilyticum</name>
    <dbReference type="NCBI Taxonomy" id="2780922"/>
    <lineage>
        <taxon>Bacteria</taxon>
        <taxon>Bacillati</taxon>
        <taxon>Bacillota</taxon>
        <taxon>Clostridia</taxon>
        <taxon>Eubacteriales</taxon>
        <taxon>Oscillospiraceae</taxon>
        <taxon>Solibaculum</taxon>
    </lineage>
</organism>
<reference evidence="14" key="1">
    <citation type="submission" date="2020-07" db="EMBL/GenBank/DDBJ databases">
        <title>Complete genome sequencing of Clostridia bacterium strain 12CBH8.</title>
        <authorList>
            <person name="Sakamoto M."/>
            <person name="Murakami T."/>
            <person name="Mori H."/>
        </authorList>
    </citation>
    <scope>NUCLEOTIDE SEQUENCE [LARGE SCALE GENOMIC DNA]</scope>
    <source>
        <strain evidence="14">12CBH8</strain>
    </source>
</reference>
<proteinExistence type="inferred from homology"/>
<dbReference type="PANTHER" id="PTHR21235:SF2">
    <property type="entry name" value="IMIDAZOLE GLYCEROL PHOSPHATE SYNTHASE HISHF"/>
    <property type="match status" value="1"/>
</dbReference>
<comment type="function">
    <text evidence="9 11">IGPS catalyzes the conversion of PRFAR and glutamine to IGP, AICAR and glutamate. The HisF subunit catalyzes the cyclization activity that produces IGP and AICAR from PRFAR using the ammonia provided by the HisH subunit.</text>
</comment>
<dbReference type="Pfam" id="PF00977">
    <property type="entry name" value="His_biosynth"/>
    <property type="match status" value="1"/>
</dbReference>
<evidence type="ECO:0000256" key="3">
    <source>
        <dbReference type="ARBA" id="ARBA00009667"/>
    </source>
</evidence>
<dbReference type="HAMAP" id="MF_01013">
    <property type="entry name" value="HisF"/>
    <property type="match status" value="1"/>
</dbReference>
<name>A0A7I8D3K3_9FIRM</name>
<dbReference type="AlphaFoldDB" id="A0A7I8D3K3"/>
<evidence type="ECO:0000256" key="12">
    <source>
        <dbReference type="RuleBase" id="RU003657"/>
    </source>
</evidence>
<dbReference type="KEGG" id="sman:C12CBH8_20400"/>
<comment type="subcellular location">
    <subcellularLocation>
        <location evidence="1 11">Cytoplasm</location>
    </subcellularLocation>
</comment>
<dbReference type="NCBIfam" id="TIGR00735">
    <property type="entry name" value="hisF"/>
    <property type="match status" value="1"/>
</dbReference>
<dbReference type="RefSeq" id="WP_090264992.1">
    <property type="nucleotide sequence ID" value="NZ_AP023321.1"/>
</dbReference>